<gene>
    <name evidence="1" type="ORF">AAJ76_6200021123</name>
</gene>
<organism evidence="1 2">
    <name type="scientific">Vairimorpha ceranae</name>
    <dbReference type="NCBI Taxonomy" id="40302"/>
    <lineage>
        <taxon>Eukaryota</taxon>
        <taxon>Fungi</taxon>
        <taxon>Fungi incertae sedis</taxon>
        <taxon>Microsporidia</taxon>
        <taxon>Nosematidae</taxon>
        <taxon>Vairimorpha</taxon>
    </lineage>
</organism>
<dbReference type="EMBL" id="JPQZ01000062">
    <property type="protein sequence ID" value="KKO74535.1"/>
    <property type="molecule type" value="Genomic_DNA"/>
</dbReference>
<proteinExistence type="predicted"/>
<dbReference type="Proteomes" id="UP000034350">
    <property type="component" value="Unassembled WGS sequence"/>
</dbReference>
<evidence type="ECO:0000313" key="2">
    <source>
        <dbReference type="Proteomes" id="UP000034350"/>
    </source>
</evidence>
<name>A0A0F9WCH2_9MICR</name>
<comment type="caution">
    <text evidence="1">The sequence shown here is derived from an EMBL/GenBank/DDBJ whole genome shotgun (WGS) entry which is preliminary data.</text>
</comment>
<dbReference type="AlphaFoldDB" id="A0A0F9WCH2"/>
<accession>A0A0F9WCH2</accession>
<keyword evidence="2" id="KW-1185">Reference proteome</keyword>
<dbReference type="RefSeq" id="XP_024330277.1">
    <property type="nucleotide sequence ID" value="XM_024476162.1"/>
</dbReference>
<dbReference type="GeneID" id="36321113"/>
<evidence type="ECO:0000313" key="1">
    <source>
        <dbReference type="EMBL" id="KKO74535.1"/>
    </source>
</evidence>
<dbReference type="VEuPathDB" id="MicrosporidiaDB:AAJ76_6200021123"/>
<protein>
    <submittedName>
        <fullName evidence="1">Uncharacterized protein</fullName>
    </submittedName>
</protein>
<sequence>MIVCLLFDLIKLDVKIVWKEKHKRAFLKPKRGLKISVSIFRLDFLQPFILETGA</sequence>
<reference evidence="1 2" key="1">
    <citation type="journal article" date="2015" name="Environ. Microbiol.">
        <title>Genome analyses suggest the presence of polyploidy and recent human-driven expansions in eight global populations of the honeybee pathogen Nosema ceranae.</title>
        <authorList>
            <person name="Pelin A."/>
            <person name="Selman M."/>
            <person name="Aris-Brosou S."/>
            <person name="Farinelli L."/>
            <person name="Corradi N."/>
        </authorList>
    </citation>
    <scope>NUCLEOTIDE SEQUENCE [LARGE SCALE GENOMIC DNA]</scope>
    <source>
        <strain evidence="1 2">PA08 1199</strain>
    </source>
</reference>